<keyword evidence="14" id="KW-0961">Cell wall biogenesis/degradation</keyword>
<dbReference type="Pfam" id="PF16656">
    <property type="entry name" value="Pur_ac_phosph_N"/>
    <property type="match status" value="1"/>
</dbReference>
<proteinExistence type="inferred from homology"/>
<evidence type="ECO:0000256" key="4">
    <source>
        <dbReference type="ARBA" id="ARBA00022475"/>
    </source>
</evidence>
<keyword evidence="9" id="KW-0378">Hydrolase</keyword>
<keyword evidence="4" id="KW-1003">Cell membrane</keyword>
<dbReference type="GO" id="GO:0009002">
    <property type="term" value="F:serine-type D-Ala-D-Ala carboxypeptidase activity"/>
    <property type="evidence" value="ECO:0007669"/>
    <property type="project" value="UniProtKB-EC"/>
</dbReference>
<dbReference type="Gene3D" id="2.60.40.380">
    <property type="entry name" value="Purple acid phosphatase-like, N-terminal"/>
    <property type="match status" value="1"/>
</dbReference>
<evidence type="ECO:0000256" key="8">
    <source>
        <dbReference type="ARBA" id="ARBA00022679"/>
    </source>
</evidence>
<dbReference type="CDD" id="cd00063">
    <property type="entry name" value="FN3"/>
    <property type="match status" value="1"/>
</dbReference>
<dbReference type="NCBIfam" id="TIGR02074">
    <property type="entry name" value="PBP_1a_fam"/>
    <property type="match status" value="1"/>
</dbReference>
<keyword evidence="10" id="KW-0133">Cell shape</keyword>
<dbReference type="EMBL" id="VMGN01000002">
    <property type="protein sequence ID" value="TSC94981.1"/>
    <property type="molecule type" value="Genomic_DNA"/>
</dbReference>
<dbReference type="GO" id="GO:0003993">
    <property type="term" value="F:acid phosphatase activity"/>
    <property type="evidence" value="ECO:0007669"/>
    <property type="project" value="InterPro"/>
</dbReference>
<dbReference type="PANTHER" id="PTHR32282">
    <property type="entry name" value="BINDING PROTEIN TRANSPEPTIDASE, PUTATIVE-RELATED"/>
    <property type="match status" value="1"/>
</dbReference>
<keyword evidence="8" id="KW-0808">Transferase</keyword>
<sequence>MPKIRKHKFNRKKLLKVFLYSLLFFTLFASATFAWFAKDLPTPAKIAKMRPSQSTKIFDRNGTLLYETGELKRTLVTSDQMSPLVKQATVAVEDQQFYSNYGINFRGVARAAFRDIFHIGSGVQGGSTITQQYVKNALLYSKQTIARKIKEVILAIELEFMYSKDQILTMYLNEIPYGGQTAGVEAASQLYYGKSAKDISLAQAATLAAIPQAPTFYSPYGTHTDRLIYRRNYVLDQMVKMKYITKEQAEEAKKEDTTTVGVSVKPRRQAMLAPHFSMYILEQASAEFGEQRVEKEGLSITTSLDYNLQKTAETAVNNGMAKVGKYGGSNGALTAIDPKNGQVLAMVGSKDFFDTTIDGNVNVSTSLRQPGSSFKPYVYATALKRDDFSPSRILFDLTTDFGGGYVPHNYDNNTHGPVTVRQALSNSLNIPAVKTTDLVGIDNILTTASDMGITPLTDRDRYGDSLGLGVGEISLLEHTNGFAVFANNGNHHDIHPILKVTDKAGKTIYEYKQEDDKGTQALDPQLAFEMQNIMSDNAARGMVFGTRSPLAFSDRPVGAKTGTTSDFRDAWTVGYTPSISVGIWVGNNNNKAMSRGADGVVVAAPIFHEFMVNFNKDKPVEQFVAPEGMSTITVERYSNKLPTAYSKVTTTDIFAKWQVPKDKDDVNIAINVCKANGLPAPDGTPAALVETKVFSNIHSERPKNPNWENPVIGWAQAAGLYAPAPSGSCDVNNIAPPITVSITSPTNDATVSGTGSLSATASNSANVSKIEFFIDGVSVGSDSSSPYSVSYNFDGLSTGRHSLTAIATDVNGVASQDQISFASIHGGMSITGTSASGVTSNSATITWTTAISSTSQVFYDTVSHTNYNEYLYPSSKNSSLVTSHTINLTGLNPSTTYHFRAVSTADLNIESSSDFTFTTGS</sequence>
<evidence type="ECO:0000256" key="16">
    <source>
        <dbReference type="ARBA" id="ARBA00049902"/>
    </source>
</evidence>
<dbReference type="PROSITE" id="PS50853">
    <property type="entry name" value="FN3"/>
    <property type="match status" value="1"/>
</dbReference>
<dbReference type="GO" id="GO:0008360">
    <property type="term" value="P:regulation of cell shape"/>
    <property type="evidence" value="ECO:0007669"/>
    <property type="project" value="UniProtKB-KW"/>
</dbReference>
<dbReference type="GO" id="GO:0005886">
    <property type="term" value="C:plasma membrane"/>
    <property type="evidence" value="ECO:0007669"/>
    <property type="project" value="UniProtKB-SubCell"/>
</dbReference>
<dbReference type="InterPro" id="IPR036950">
    <property type="entry name" value="PBP_transglycosylase"/>
</dbReference>
<evidence type="ECO:0000313" key="18">
    <source>
        <dbReference type="EMBL" id="TSC94981.1"/>
    </source>
</evidence>
<keyword evidence="6" id="KW-0645">Protease</keyword>
<evidence type="ECO:0000256" key="11">
    <source>
        <dbReference type="ARBA" id="ARBA00022984"/>
    </source>
</evidence>
<comment type="catalytic activity">
    <reaction evidence="16">
        <text>[GlcNAc-(1-&gt;4)-Mur2Ac(oyl-L-Ala-gamma-D-Glu-L-Lys-D-Ala-D-Ala)](n)-di-trans,octa-cis-undecaprenyl diphosphate + beta-D-GlcNAc-(1-&gt;4)-Mur2Ac(oyl-L-Ala-gamma-D-Glu-L-Lys-D-Ala-D-Ala)-di-trans,octa-cis-undecaprenyl diphosphate = [GlcNAc-(1-&gt;4)-Mur2Ac(oyl-L-Ala-gamma-D-Glu-L-Lys-D-Ala-D-Ala)](n+1)-di-trans,octa-cis-undecaprenyl diphosphate + di-trans,octa-cis-undecaprenyl diphosphate + H(+)</text>
        <dbReference type="Rhea" id="RHEA:23708"/>
        <dbReference type="Rhea" id="RHEA-COMP:9602"/>
        <dbReference type="Rhea" id="RHEA-COMP:9603"/>
        <dbReference type="ChEBI" id="CHEBI:15378"/>
        <dbReference type="ChEBI" id="CHEBI:58405"/>
        <dbReference type="ChEBI" id="CHEBI:60033"/>
        <dbReference type="ChEBI" id="CHEBI:78435"/>
        <dbReference type="EC" id="2.4.99.28"/>
    </reaction>
</comment>
<dbReference type="GO" id="GO:0030288">
    <property type="term" value="C:outer membrane-bounded periplasmic space"/>
    <property type="evidence" value="ECO:0007669"/>
    <property type="project" value="TreeGrafter"/>
</dbReference>
<dbReference type="AlphaFoldDB" id="A0A554LQ24"/>
<dbReference type="InterPro" id="IPR008963">
    <property type="entry name" value="Purple_acid_Pase-like_N"/>
</dbReference>
<dbReference type="InterPro" id="IPR050396">
    <property type="entry name" value="Glycosyltr_51/Transpeptidase"/>
</dbReference>
<dbReference type="SUPFAM" id="SSF49363">
    <property type="entry name" value="Purple acid phosphatase, N-terminal domain"/>
    <property type="match status" value="1"/>
</dbReference>
<dbReference type="InterPro" id="IPR013783">
    <property type="entry name" value="Ig-like_fold"/>
</dbReference>
<feature type="domain" description="Fibronectin type-III" evidence="17">
    <location>
        <begin position="829"/>
        <end position="921"/>
    </location>
</feature>
<keyword evidence="12" id="KW-0472">Membrane</keyword>
<evidence type="ECO:0000256" key="10">
    <source>
        <dbReference type="ARBA" id="ARBA00022960"/>
    </source>
</evidence>
<dbReference type="InterPro" id="IPR012338">
    <property type="entry name" value="Beta-lactam/transpept-like"/>
</dbReference>
<dbReference type="GO" id="GO:0006508">
    <property type="term" value="P:proteolysis"/>
    <property type="evidence" value="ECO:0007669"/>
    <property type="project" value="UniProtKB-KW"/>
</dbReference>
<comment type="subcellular location">
    <subcellularLocation>
        <location evidence="1">Cell membrane</location>
    </subcellularLocation>
</comment>
<dbReference type="Pfam" id="PF17957">
    <property type="entry name" value="Big_7"/>
    <property type="match status" value="1"/>
</dbReference>
<organism evidence="18 19">
    <name type="scientific">Candidatus Berkelbacteria bacterium Athens1014_28</name>
    <dbReference type="NCBI Taxonomy" id="2017145"/>
    <lineage>
        <taxon>Bacteria</taxon>
        <taxon>Candidatus Berkelbacteria</taxon>
    </lineage>
</organism>
<dbReference type="InterPro" id="IPR003961">
    <property type="entry name" value="FN3_dom"/>
</dbReference>
<dbReference type="InterPro" id="IPR023346">
    <property type="entry name" value="Lysozyme-like_dom_sf"/>
</dbReference>
<comment type="similarity">
    <text evidence="2">In the C-terminal section; belongs to the transpeptidase family.</text>
</comment>
<dbReference type="SUPFAM" id="SSF56601">
    <property type="entry name" value="beta-lactamase/transpeptidase-like"/>
    <property type="match status" value="1"/>
</dbReference>
<evidence type="ECO:0000259" key="17">
    <source>
        <dbReference type="PROSITE" id="PS50853"/>
    </source>
</evidence>
<evidence type="ECO:0000256" key="5">
    <source>
        <dbReference type="ARBA" id="ARBA00022645"/>
    </source>
</evidence>
<dbReference type="Proteomes" id="UP000316495">
    <property type="component" value="Unassembled WGS sequence"/>
</dbReference>
<dbReference type="InterPro" id="IPR001460">
    <property type="entry name" value="PCN-bd_Tpept"/>
</dbReference>
<keyword evidence="7" id="KW-0328">Glycosyltransferase</keyword>
<dbReference type="InterPro" id="IPR015914">
    <property type="entry name" value="PAPs_N"/>
</dbReference>
<evidence type="ECO:0000256" key="3">
    <source>
        <dbReference type="ARBA" id="ARBA00007739"/>
    </source>
</evidence>
<comment type="similarity">
    <text evidence="3">In the N-terminal section; belongs to the glycosyltransferase 51 family.</text>
</comment>
<gene>
    <name evidence="18" type="ORF">Athens101428_52</name>
</gene>
<comment type="catalytic activity">
    <reaction evidence="15">
        <text>Preferential cleavage: (Ac)2-L-Lys-D-Ala-|-D-Ala. Also transpeptidation of peptidyl-alanyl moieties that are N-acyl substituents of D-alanine.</text>
        <dbReference type="EC" id="3.4.16.4"/>
    </reaction>
</comment>
<keyword evidence="5" id="KW-0121">Carboxypeptidase</keyword>
<dbReference type="GO" id="GO:0046872">
    <property type="term" value="F:metal ion binding"/>
    <property type="evidence" value="ECO:0007669"/>
    <property type="project" value="InterPro"/>
</dbReference>
<evidence type="ECO:0000256" key="15">
    <source>
        <dbReference type="ARBA" id="ARBA00034000"/>
    </source>
</evidence>
<dbReference type="InterPro" id="IPR001264">
    <property type="entry name" value="Glyco_trans_51"/>
</dbReference>
<protein>
    <submittedName>
        <fullName evidence="18">1A family penicillin-binding protein</fullName>
    </submittedName>
</protein>
<name>A0A554LQ24_9BACT</name>
<dbReference type="PANTHER" id="PTHR32282:SF11">
    <property type="entry name" value="PENICILLIN-BINDING PROTEIN 1B"/>
    <property type="match status" value="1"/>
</dbReference>
<evidence type="ECO:0000256" key="9">
    <source>
        <dbReference type="ARBA" id="ARBA00022801"/>
    </source>
</evidence>
<comment type="caution">
    <text evidence="18">The sequence shown here is derived from an EMBL/GenBank/DDBJ whole genome shotgun (WGS) entry which is preliminary data.</text>
</comment>
<dbReference type="FunFam" id="1.10.3810.10:FF:000001">
    <property type="entry name" value="Penicillin-binding protein 1A"/>
    <property type="match status" value="1"/>
</dbReference>
<evidence type="ECO:0000256" key="2">
    <source>
        <dbReference type="ARBA" id="ARBA00007090"/>
    </source>
</evidence>
<dbReference type="Pfam" id="PF00905">
    <property type="entry name" value="Transpeptidase"/>
    <property type="match status" value="1"/>
</dbReference>
<dbReference type="GO" id="GO:0009252">
    <property type="term" value="P:peptidoglycan biosynthetic process"/>
    <property type="evidence" value="ECO:0007669"/>
    <property type="project" value="UniProtKB-KW"/>
</dbReference>
<evidence type="ECO:0000256" key="7">
    <source>
        <dbReference type="ARBA" id="ARBA00022676"/>
    </source>
</evidence>
<evidence type="ECO:0000256" key="13">
    <source>
        <dbReference type="ARBA" id="ARBA00023268"/>
    </source>
</evidence>
<evidence type="ECO:0000256" key="1">
    <source>
        <dbReference type="ARBA" id="ARBA00004236"/>
    </source>
</evidence>
<reference evidence="18 19" key="1">
    <citation type="submission" date="2017-07" db="EMBL/GenBank/DDBJ databases">
        <title>Mechanisms for carbon and nitrogen cycling indicate functional differentiation within the Candidate Phyla Radiation.</title>
        <authorList>
            <person name="Danczak R.E."/>
            <person name="Johnston M.D."/>
            <person name="Kenah C."/>
            <person name="Slattery M."/>
            <person name="Wrighton K.C."/>
            <person name="Wilkins M.J."/>
        </authorList>
    </citation>
    <scope>NUCLEOTIDE SEQUENCE [LARGE SCALE GENOMIC DNA]</scope>
    <source>
        <strain evidence="18">Athens1014_28</strain>
    </source>
</reference>
<evidence type="ECO:0000256" key="14">
    <source>
        <dbReference type="ARBA" id="ARBA00023316"/>
    </source>
</evidence>
<dbReference type="Gene3D" id="2.60.40.10">
    <property type="entry name" value="Immunoglobulins"/>
    <property type="match status" value="1"/>
</dbReference>
<dbReference type="GO" id="GO:0071555">
    <property type="term" value="P:cell wall organization"/>
    <property type="evidence" value="ECO:0007669"/>
    <property type="project" value="UniProtKB-KW"/>
</dbReference>
<evidence type="ECO:0000256" key="12">
    <source>
        <dbReference type="ARBA" id="ARBA00023136"/>
    </source>
</evidence>
<dbReference type="GO" id="GO:0008955">
    <property type="term" value="F:peptidoglycan glycosyltransferase activity"/>
    <property type="evidence" value="ECO:0007669"/>
    <property type="project" value="UniProtKB-EC"/>
</dbReference>
<dbReference type="Gene3D" id="1.10.3810.10">
    <property type="entry name" value="Biosynthetic peptidoglycan transglycosylase-like"/>
    <property type="match status" value="1"/>
</dbReference>
<keyword evidence="11" id="KW-0573">Peptidoglycan synthesis</keyword>
<keyword evidence="13" id="KW-0511">Multifunctional enzyme</keyword>
<dbReference type="SUPFAM" id="SSF53955">
    <property type="entry name" value="Lysozyme-like"/>
    <property type="match status" value="1"/>
</dbReference>
<dbReference type="Gene3D" id="3.40.710.10">
    <property type="entry name" value="DD-peptidase/beta-lactamase superfamily"/>
    <property type="match status" value="1"/>
</dbReference>
<evidence type="ECO:0000313" key="19">
    <source>
        <dbReference type="Proteomes" id="UP000316495"/>
    </source>
</evidence>
<dbReference type="Pfam" id="PF00912">
    <property type="entry name" value="Transgly"/>
    <property type="match status" value="1"/>
</dbReference>
<dbReference type="GO" id="GO:0008658">
    <property type="term" value="F:penicillin binding"/>
    <property type="evidence" value="ECO:0007669"/>
    <property type="project" value="InterPro"/>
</dbReference>
<accession>A0A554LQ24</accession>
<evidence type="ECO:0000256" key="6">
    <source>
        <dbReference type="ARBA" id="ARBA00022670"/>
    </source>
</evidence>